<gene>
    <name evidence="1" type="ORF">AMECASPLE_032226</name>
</gene>
<keyword evidence="2" id="KW-1185">Reference proteome</keyword>
<evidence type="ECO:0000313" key="1">
    <source>
        <dbReference type="EMBL" id="MEQ2308823.1"/>
    </source>
</evidence>
<sequence length="134" mass="14619">MDSHRRDPFQKPVSSLVKSIPRVWCETIASLCRSFVGPSLQSSFMCVLCNTQLDSSVLRISSLSSNILRTSLLGISLSSPSLLAKGHPRLQAGLETRFSVCSSSFLDNLQTRFSMASPISLINLQTRLFAAVGL</sequence>
<organism evidence="1 2">
    <name type="scientific">Ameca splendens</name>
    <dbReference type="NCBI Taxonomy" id="208324"/>
    <lineage>
        <taxon>Eukaryota</taxon>
        <taxon>Metazoa</taxon>
        <taxon>Chordata</taxon>
        <taxon>Craniata</taxon>
        <taxon>Vertebrata</taxon>
        <taxon>Euteleostomi</taxon>
        <taxon>Actinopterygii</taxon>
        <taxon>Neopterygii</taxon>
        <taxon>Teleostei</taxon>
        <taxon>Neoteleostei</taxon>
        <taxon>Acanthomorphata</taxon>
        <taxon>Ovalentaria</taxon>
        <taxon>Atherinomorphae</taxon>
        <taxon>Cyprinodontiformes</taxon>
        <taxon>Goodeidae</taxon>
        <taxon>Ameca</taxon>
    </lineage>
</organism>
<name>A0ABV0ZU96_9TELE</name>
<proteinExistence type="predicted"/>
<protein>
    <submittedName>
        <fullName evidence="1">Uncharacterized protein</fullName>
    </submittedName>
</protein>
<accession>A0ABV0ZU96</accession>
<dbReference type="Proteomes" id="UP001469553">
    <property type="component" value="Unassembled WGS sequence"/>
</dbReference>
<reference evidence="1 2" key="1">
    <citation type="submission" date="2021-06" db="EMBL/GenBank/DDBJ databases">
        <authorList>
            <person name="Palmer J.M."/>
        </authorList>
    </citation>
    <scope>NUCLEOTIDE SEQUENCE [LARGE SCALE GENOMIC DNA]</scope>
    <source>
        <strain evidence="1 2">AS_MEX2019</strain>
        <tissue evidence="1">Muscle</tissue>
    </source>
</reference>
<comment type="caution">
    <text evidence="1">The sequence shown here is derived from an EMBL/GenBank/DDBJ whole genome shotgun (WGS) entry which is preliminary data.</text>
</comment>
<dbReference type="EMBL" id="JAHRIP010069973">
    <property type="protein sequence ID" value="MEQ2308823.1"/>
    <property type="molecule type" value="Genomic_DNA"/>
</dbReference>
<evidence type="ECO:0000313" key="2">
    <source>
        <dbReference type="Proteomes" id="UP001469553"/>
    </source>
</evidence>